<dbReference type="Pfam" id="PF07593">
    <property type="entry name" value="UnbV_ASPIC"/>
    <property type="match status" value="1"/>
</dbReference>
<evidence type="ECO:0000313" key="4">
    <source>
        <dbReference type="EMBL" id="RXS93744.1"/>
    </source>
</evidence>
<evidence type="ECO:0000256" key="2">
    <source>
        <dbReference type="PROSITE-ProRule" id="PRU00339"/>
    </source>
</evidence>
<keyword evidence="5" id="KW-1185">Reference proteome</keyword>
<reference evidence="4 5" key="1">
    <citation type="journal article" date="2016" name="Int. J. Syst. Evol. Microbiol.">
        <title>Acidipila dinghuensis sp. nov., an acidobacterium isolated from forest soil.</title>
        <authorList>
            <person name="Jiang Y.W."/>
            <person name="Wang J."/>
            <person name="Chen M.H."/>
            <person name="Lv Y.Y."/>
            <person name="Qiu L.H."/>
        </authorList>
    </citation>
    <scope>NUCLEOTIDE SEQUENCE [LARGE SCALE GENOMIC DNA]</scope>
    <source>
        <strain evidence="4 5">DHOF10</strain>
    </source>
</reference>
<dbReference type="RefSeq" id="WP_129209523.1">
    <property type="nucleotide sequence ID" value="NZ_BMGU01000002.1"/>
</dbReference>
<dbReference type="Gene3D" id="1.25.40.10">
    <property type="entry name" value="Tetratricopeptide repeat domain"/>
    <property type="match status" value="1"/>
</dbReference>
<evidence type="ECO:0000256" key="1">
    <source>
        <dbReference type="ARBA" id="ARBA00022729"/>
    </source>
</evidence>
<keyword evidence="2" id="KW-0802">TPR repeat</keyword>
<dbReference type="PROSITE" id="PS50005">
    <property type="entry name" value="TPR"/>
    <property type="match status" value="1"/>
</dbReference>
<accession>A0A4V1NUX2</accession>
<proteinExistence type="predicted"/>
<dbReference type="PANTHER" id="PTHR44103">
    <property type="entry name" value="PROPROTEIN CONVERTASE P"/>
    <property type="match status" value="1"/>
</dbReference>
<gene>
    <name evidence="4" type="ORF">ESZ00_16990</name>
</gene>
<dbReference type="SUPFAM" id="SSF69318">
    <property type="entry name" value="Integrin alpha N-terminal domain"/>
    <property type="match status" value="1"/>
</dbReference>
<dbReference type="Pfam" id="PF13517">
    <property type="entry name" value="FG-GAP_3"/>
    <property type="match status" value="1"/>
</dbReference>
<evidence type="ECO:0000313" key="5">
    <source>
        <dbReference type="Proteomes" id="UP000290253"/>
    </source>
</evidence>
<comment type="caution">
    <text evidence="4">The sequence shown here is derived from an EMBL/GenBank/DDBJ whole genome shotgun (WGS) entry which is preliminary data.</text>
</comment>
<feature type="repeat" description="TPR" evidence="2">
    <location>
        <begin position="61"/>
        <end position="94"/>
    </location>
</feature>
<keyword evidence="1" id="KW-0732">Signal</keyword>
<dbReference type="AlphaFoldDB" id="A0A4V1NUX2"/>
<organism evidence="4 5">
    <name type="scientific">Silvibacterium dinghuense</name>
    <dbReference type="NCBI Taxonomy" id="1560006"/>
    <lineage>
        <taxon>Bacteria</taxon>
        <taxon>Pseudomonadati</taxon>
        <taxon>Acidobacteriota</taxon>
        <taxon>Terriglobia</taxon>
        <taxon>Terriglobales</taxon>
        <taxon>Acidobacteriaceae</taxon>
        <taxon>Silvibacterium</taxon>
    </lineage>
</organism>
<dbReference type="OrthoDB" id="98621at2"/>
<name>A0A4V1NUX2_9BACT</name>
<protein>
    <recommendedName>
        <fullName evidence="3">ASPIC/UnbV domain-containing protein</fullName>
    </recommendedName>
</protein>
<dbReference type="InterPro" id="IPR011519">
    <property type="entry name" value="UnbV_ASPIC"/>
</dbReference>
<dbReference type="InterPro" id="IPR019734">
    <property type="entry name" value="TPR_rpt"/>
</dbReference>
<evidence type="ECO:0000259" key="3">
    <source>
        <dbReference type="Pfam" id="PF07593"/>
    </source>
</evidence>
<dbReference type="EMBL" id="SDMK01000004">
    <property type="protein sequence ID" value="RXS93744.1"/>
    <property type="molecule type" value="Genomic_DNA"/>
</dbReference>
<dbReference type="PANTHER" id="PTHR44103:SF1">
    <property type="entry name" value="PROPROTEIN CONVERTASE P"/>
    <property type="match status" value="1"/>
</dbReference>
<feature type="domain" description="ASPIC/UnbV" evidence="3">
    <location>
        <begin position="677"/>
        <end position="713"/>
    </location>
</feature>
<sequence>MGAVLSMAGCHSSEHVPSPGSDAYSRAVSDFYVGLAALQVGDDVRAESALADATQVAPGEPAVWVNWGILALRQRNFDMAAERLNRAAKLEPHNDQVYYLLGVLESERGNTQAAITNLGIASGLNPKNVRVGYALAEEVERQGNPGSDGQYQQILQQIRSVYPRNVIAELDLARVAAKAGNARLLQAMVKDVAGQSAEWPADAQAQLKALQAAALETDVRPAARRTLFLRNVLMQVPSVREDLAELKPAAGEEAQPMTHPLKMAAPGSEPAPADMAMQWQAQPLSGDAAAWAGAISLTGEGAPVTATATPQELTLSSGARMAFPGSGKGDTVAALMPESVLPVDFNYDFKTDLVLTGAAGIRFFRQDTPAQFTDVTAATKLPEAVLRGAYTGAWAADIEADGDLDIVLGAAAGPVTVLRNNGDGSFAVLHPFAGVNGLTQFVWADLNGDGLPDAAMIDAAGKLHVFINQRLGAFAETAVPIDEAKAVTVADVGGWLSLIAATPDGKLVRLAASDADASAHPQWTTATLATVPDAAALFAGPGSGSVRLYASDIDNNGAVDLVLTSVLAPVGGHAAGARIWLGDEHGHYLPAPQPQGLAKVFGIADLKADGRMALLGLTADGHAAALVAQGTKGYHWQTVRPRARTATGDQRINSFGIGGEIEIRSALLTQRQVIAGPQLHFGLGAHTQSEVARIIWPNGSVRAEFALKADQQVLTEQRLKGSCPFLFAWDGKEMKFVEDTVPWGSALGLRIDGVGTAAIAATEEWYKIRGDQLALRDGYPTPRDAYYDLRITGELWETYYYDHLKLMAVDHPAGTEIFTGEMFVVPAVKPAVTATAEPQPIARATDDLGHDVTATLRARDGQYLDTFGRGQYQGVTRDHYVELDLGKDVPASGPLYLIASGWLHPSDSSVNVAMEQGAHPAPKPLSLEVVDRDGHWHVAKANLGFPAGRKKTCLIDLTGVFLPGAPHQVRLRTNLEIYWDQIEWAKGAPDAQVRVTPLTVTSADLHYRGYSMIDQANDSSPEIPEYNKLMATTQIWRDLSGYYTRYGDVRELLAKTDDRYVIMNAGDEMSLRFAAPAAPPAGWVRDFIIAGDGWVKDGDYNSTYSATVQPLPYHQRTVYDTAPGRLEDEWVYRHHPEDWQTYQTRYVSPEGFVNALRSSDAR</sequence>
<dbReference type="InterPro" id="IPR011990">
    <property type="entry name" value="TPR-like_helical_dom_sf"/>
</dbReference>
<dbReference type="SUPFAM" id="SSF48452">
    <property type="entry name" value="TPR-like"/>
    <property type="match status" value="1"/>
</dbReference>
<dbReference type="InterPro" id="IPR013517">
    <property type="entry name" value="FG-GAP"/>
</dbReference>
<dbReference type="InterPro" id="IPR028994">
    <property type="entry name" value="Integrin_alpha_N"/>
</dbReference>
<dbReference type="SMART" id="SM00028">
    <property type="entry name" value="TPR"/>
    <property type="match status" value="2"/>
</dbReference>
<dbReference type="Proteomes" id="UP000290253">
    <property type="component" value="Unassembled WGS sequence"/>
</dbReference>